<gene>
    <name evidence="3" type="ORF">CPB83DRAFT_892962</name>
</gene>
<comment type="caution">
    <text evidence="3">The sequence shown here is derived from an EMBL/GenBank/DDBJ whole genome shotgun (WGS) entry which is preliminary data.</text>
</comment>
<evidence type="ECO:0000313" key="3">
    <source>
        <dbReference type="EMBL" id="KAF9530039.1"/>
    </source>
</evidence>
<dbReference type="OrthoDB" id="2596255at2759"/>
<evidence type="ECO:0000256" key="2">
    <source>
        <dbReference type="SAM" id="MobiDB-lite"/>
    </source>
</evidence>
<accession>A0A9P6EJE6</accession>
<dbReference type="EMBL" id="MU157842">
    <property type="protein sequence ID" value="KAF9530039.1"/>
    <property type="molecule type" value="Genomic_DNA"/>
</dbReference>
<feature type="coiled-coil region" evidence="1">
    <location>
        <begin position="342"/>
        <end position="422"/>
    </location>
</feature>
<sequence length="620" mass="66970">MSPESTATQNGSIWQSMKPWIPMLSLSVREITSVSATFILSAKLNESDPSLASLGLEAAASDNAEENPSEQKEETERVAIGSHGKKQSSVIADTLAKGLSVNVNGAAWPRAVIRIDDQLDEAVIIIFALMPGRQYDIELGLPHPGQSSTTLRRRVTTEDHSENDTAEASTDPESPTHDTHSASASSTSEPQSTPSTSPARTAPGTPPSSTVPVPQLTLEDRLNQLQHSLSLVNAERETLLSSLKSARRDAQKAESALRAEIETLKRTSEKNTSAELRGKQKVLALQESVKRAQNAAVETDEVTKELADELPELLKQKQAKEKLFGKIETEAGKIRLERDAVEEKEKKRLDGMKAELASLSNKLDKLNGKKKEKLETTIPDLEDKLNDVEQEILDAENELSQLEKEEQARMELEETYLSYQRVRHNSAGTIGRPSQAPIHRPIEPNSLWSSASIQRPVQTASNQTHTPRSQSLHTHIPVKPTHMPVLQANLNRQSSLKTTQTTSTPPGILPNLSILTSSSNASTLVSLDSTSTSGVSSSPTRASPNSIAASSTLSSLAPAFEPSRPINLKVTSGISSGPHQRSTTAVTAPPPPVGAGRPIRQSATHGHGPPAAYWQIGQTR</sequence>
<reference evidence="3" key="1">
    <citation type="submission" date="2020-11" db="EMBL/GenBank/DDBJ databases">
        <authorList>
            <consortium name="DOE Joint Genome Institute"/>
            <person name="Ahrendt S."/>
            <person name="Riley R."/>
            <person name="Andreopoulos W."/>
            <person name="Labutti K."/>
            <person name="Pangilinan J."/>
            <person name="Ruiz-Duenas F.J."/>
            <person name="Barrasa J.M."/>
            <person name="Sanchez-Garcia M."/>
            <person name="Camarero S."/>
            <person name="Miyauchi S."/>
            <person name="Serrano A."/>
            <person name="Linde D."/>
            <person name="Babiker R."/>
            <person name="Drula E."/>
            <person name="Ayuso-Fernandez I."/>
            <person name="Pacheco R."/>
            <person name="Padilla G."/>
            <person name="Ferreira P."/>
            <person name="Barriuso J."/>
            <person name="Kellner H."/>
            <person name="Castanera R."/>
            <person name="Alfaro M."/>
            <person name="Ramirez L."/>
            <person name="Pisabarro A.G."/>
            <person name="Kuo A."/>
            <person name="Tritt A."/>
            <person name="Lipzen A."/>
            <person name="He G."/>
            <person name="Yan M."/>
            <person name="Ng V."/>
            <person name="Cullen D."/>
            <person name="Martin F."/>
            <person name="Rosso M.-N."/>
            <person name="Henrissat B."/>
            <person name="Hibbett D."/>
            <person name="Martinez A.T."/>
            <person name="Grigoriev I.V."/>
        </authorList>
    </citation>
    <scope>NUCLEOTIDE SEQUENCE</scope>
    <source>
        <strain evidence="3">CBS 506.95</strain>
    </source>
</reference>
<feature type="region of interest" description="Disordered" evidence="2">
    <location>
        <begin position="567"/>
        <end position="620"/>
    </location>
</feature>
<feature type="compositionally biased region" description="Polar residues" evidence="2">
    <location>
        <begin position="569"/>
        <end position="582"/>
    </location>
</feature>
<feature type="region of interest" description="Disordered" evidence="2">
    <location>
        <begin position="140"/>
        <end position="213"/>
    </location>
</feature>
<feature type="region of interest" description="Disordered" evidence="2">
    <location>
        <begin position="60"/>
        <end position="86"/>
    </location>
</feature>
<protein>
    <submittedName>
        <fullName evidence="3">Uncharacterized protein</fullName>
    </submittedName>
</protein>
<feature type="region of interest" description="Disordered" evidence="2">
    <location>
        <begin position="453"/>
        <end position="475"/>
    </location>
</feature>
<proteinExistence type="predicted"/>
<feature type="coiled-coil region" evidence="1">
    <location>
        <begin position="236"/>
        <end position="270"/>
    </location>
</feature>
<feature type="region of interest" description="Disordered" evidence="2">
    <location>
        <begin position="525"/>
        <end position="546"/>
    </location>
</feature>
<evidence type="ECO:0000256" key="1">
    <source>
        <dbReference type="SAM" id="Coils"/>
    </source>
</evidence>
<evidence type="ECO:0000313" key="4">
    <source>
        <dbReference type="Proteomes" id="UP000807306"/>
    </source>
</evidence>
<dbReference type="AlphaFoldDB" id="A0A9P6EJE6"/>
<feature type="compositionally biased region" description="Low complexity" evidence="2">
    <location>
        <begin position="181"/>
        <end position="199"/>
    </location>
</feature>
<name>A0A9P6EJE6_9AGAR</name>
<organism evidence="3 4">
    <name type="scientific">Crepidotus variabilis</name>
    <dbReference type="NCBI Taxonomy" id="179855"/>
    <lineage>
        <taxon>Eukaryota</taxon>
        <taxon>Fungi</taxon>
        <taxon>Dikarya</taxon>
        <taxon>Basidiomycota</taxon>
        <taxon>Agaricomycotina</taxon>
        <taxon>Agaricomycetes</taxon>
        <taxon>Agaricomycetidae</taxon>
        <taxon>Agaricales</taxon>
        <taxon>Agaricineae</taxon>
        <taxon>Crepidotaceae</taxon>
        <taxon>Crepidotus</taxon>
    </lineage>
</organism>
<dbReference type="Proteomes" id="UP000807306">
    <property type="component" value="Unassembled WGS sequence"/>
</dbReference>
<feature type="compositionally biased region" description="Polar residues" evidence="2">
    <location>
        <begin position="453"/>
        <end position="473"/>
    </location>
</feature>
<keyword evidence="4" id="KW-1185">Reference proteome</keyword>
<keyword evidence="1" id="KW-0175">Coiled coil</keyword>